<name>A0A0V0GLM2_SOLCH</name>
<accession>A0A0V0GLM2</accession>
<dbReference type="AlphaFoldDB" id="A0A0V0GLM2"/>
<feature type="region of interest" description="Disordered" evidence="1">
    <location>
        <begin position="1"/>
        <end position="25"/>
    </location>
</feature>
<dbReference type="EMBL" id="GEDG01036536">
    <property type="protein sequence ID" value="JAP08647.1"/>
    <property type="molecule type" value="Transcribed_RNA"/>
</dbReference>
<proteinExistence type="predicted"/>
<protein>
    <submittedName>
        <fullName evidence="2">Putative ovule protein</fullName>
    </submittedName>
</protein>
<evidence type="ECO:0000256" key="1">
    <source>
        <dbReference type="SAM" id="MobiDB-lite"/>
    </source>
</evidence>
<reference evidence="2" key="1">
    <citation type="submission" date="2015-12" db="EMBL/GenBank/DDBJ databases">
        <title>Gene expression during late stages of embryo sac development: a critical building block for successful pollen-pistil interactions.</title>
        <authorList>
            <person name="Liu Y."/>
            <person name="Joly V."/>
            <person name="Sabar M."/>
            <person name="Matton D.P."/>
        </authorList>
    </citation>
    <scope>NUCLEOTIDE SEQUENCE</scope>
</reference>
<evidence type="ECO:0000313" key="2">
    <source>
        <dbReference type="EMBL" id="JAP08647.1"/>
    </source>
</evidence>
<feature type="compositionally biased region" description="Polar residues" evidence="1">
    <location>
        <begin position="1"/>
        <end position="19"/>
    </location>
</feature>
<sequence>MQPNLVGNPNKNPSASTRSDGNDISGIESSLSGACIFTRTSSDIVSGALYSTPSTPSMVSIPFLILLAKLSTCPYIE</sequence>
<organism evidence="2">
    <name type="scientific">Solanum chacoense</name>
    <name type="common">Chaco potato</name>
    <dbReference type="NCBI Taxonomy" id="4108"/>
    <lineage>
        <taxon>Eukaryota</taxon>
        <taxon>Viridiplantae</taxon>
        <taxon>Streptophyta</taxon>
        <taxon>Embryophyta</taxon>
        <taxon>Tracheophyta</taxon>
        <taxon>Spermatophyta</taxon>
        <taxon>Magnoliopsida</taxon>
        <taxon>eudicotyledons</taxon>
        <taxon>Gunneridae</taxon>
        <taxon>Pentapetalae</taxon>
        <taxon>asterids</taxon>
        <taxon>lamiids</taxon>
        <taxon>Solanales</taxon>
        <taxon>Solanaceae</taxon>
        <taxon>Solanoideae</taxon>
        <taxon>Solaneae</taxon>
        <taxon>Solanum</taxon>
    </lineage>
</organism>